<dbReference type="EMBL" id="CADCVT010000093">
    <property type="protein sequence ID" value="CAA9484267.1"/>
    <property type="molecule type" value="Genomic_DNA"/>
</dbReference>
<organism evidence="2">
    <name type="scientific">uncultured Solirubrobacteraceae bacterium</name>
    <dbReference type="NCBI Taxonomy" id="1162706"/>
    <lineage>
        <taxon>Bacteria</taxon>
        <taxon>Bacillati</taxon>
        <taxon>Actinomycetota</taxon>
        <taxon>Thermoleophilia</taxon>
        <taxon>Solirubrobacterales</taxon>
        <taxon>Solirubrobacteraceae</taxon>
        <taxon>environmental samples</taxon>
    </lineage>
</organism>
<name>A0A6J4S5U2_9ACTN</name>
<reference evidence="2" key="1">
    <citation type="submission" date="2020-02" db="EMBL/GenBank/DDBJ databases">
        <authorList>
            <person name="Meier V. D."/>
        </authorList>
    </citation>
    <scope>NUCLEOTIDE SEQUENCE</scope>
    <source>
        <strain evidence="2">AVDCRST_MAG85</strain>
    </source>
</reference>
<keyword evidence="1" id="KW-0472">Membrane</keyword>
<feature type="transmembrane region" description="Helical" evidence="1">
    <location>
        <begin position="32"/>
        <end position="49"/>
    </location>
</feature>
<keyword evidence="1" id="KW-1133">Transmembrane helix</keyword>
<evidence type="ECO:0000313" key="2">
    <source>
        <dbReference type="EMBL" id="CAA9484267.1"/>
    </source>
</evidence>
<dbReference type="AlphaFoldDB" id="A0A6J4S5U2"/>
<keyword evidence="1" id="KW-0812">Transmembrane</keyword>
<sequence>MRLPVQLGILVALLVVVTLIAELAGATNFGTALTFGVIAFMGGVVALILKTP</sequence>
<evidence type="ECO:0000256" key="1">
    <source>
        <dbReference type="SAM" id="Phobius"/>
    </source>
</evidence>
<protein>
    <submittedName>
        <fullName evidence="2">Uncharacterized protein</fullName>
    </submittedName>
</protein>
<accession>A0A6J4S5U2</accession>
<feature type="transmembrane region" description="Helical" evidence="1">
    <location>
        <begin position="7"/>
        <end position="26"/>
    </location>
</feature>
<gene>
    <name evidence="2" type="ORF">AVDCRST_MAG85-855</name>
</gene>
<proteinExistence type="predicted"/>